<dbReference type="Proteomes" id="UP000242525">
    <property type="component" value="Unassembled WGS sequence"/>
</dbReference>
<dbReference type="PANTHER" id="PTHR12732">
    <property type="entry name" value="UNCHARACTERIZED PROTEASOME COMPONENT REGION PCI-CONTAINING"/>
    <property type="match status" value="1"/>
</dbReference>
<reference evidence="3" key="1">
    <citation type="submission" date="2014-03" db="EMBL/GenBank/DDBJ databases">
        <authorList>
            <person name="Casaregola S."/>
        </authorList>
    </citation>
    <scope>NUCLEOTIDE SEQUENCE [LARGE SCALE GENOMIC DNA]</scope>
    <source>
        <strain evidence="3">CLIB 918</strain>
    </source>
</reference>
<sequence length="437" mass="50237">MGNLEANLSKSIRFKNSNLLCQLISIGSGDSVSSTDATTEKDFIDGFSRVLNRRLSKQDRQLWINLGVIIFNAQSSKSTNFKTQVTLLSSINRVAERLDKWILPVVYKAAFDLFKMAETPTSTSTVKDNLEEASRIINKSLVLCLNDRTNSLDKSRKHGTYFFAALLLKVYKKLGGNTALASSLVKVLEQQHRLKTLEDPTWFPKAHVISVYYHASLVHVSAREYDKARNKLRTALTLLNSCPASEKLCLRKNKQLILLYLIPLEISFSRKTPSGQLWEQFPDIAKVYQGLVNALMSGNFKCFDDQMLQNRRFLIKNHLYLLWSEVRVLIYGRLFRKVYEIRERSNRIPTWDFANAWAYSNHRESAILPTALSTDDISDDNKNKLNQTECYLTHAIYHGFMKGYISRERRTIVLSNREAFPKVEKYIKGTEIIINLD</sequence>
<keyword evidence="4" id="KW-1185">Reference proteome</keyword>
<comment type="similarity">
    <text evidence="1">Belongs to the CSN12 family.</text>
</comment>
<organism evidence="3 4">
    <name type="scientific">Geotrichum candidum</name>
    <name type="common">Oospora lactis</name>
    <name type="synonym">Dipodascus geotrichum</name>
    <dbReference type="NCBI Taxonomy" id="1173061"/>
    <lineage>
        <taxon>Eukaryota</taxon>
        <taxon>Fungi</taxon>
        <taxon>Dikarya</taxon>
        <taxon>Ascomycota</taxon>
        <taxon>Saccharomycotina</taxon>
        <taxon>Dipodascomycetes</taxon>
        <taxon>Dipodascales</taxon>
        <taxon>Dipodascaceae</taxon>
        <taxon>Geotrichum</taxon>
    </lineage>
</organism>
<dbReference type="AlphaFoldDB" id="A0A0J9XI29"/>
<dbReference type="OrthoDB" id="10252687at2759"/>
<proteinExistence type="inferred from homology"/>
<dbReference type="GO" id="GO:0003690">
    <property type="term" value="F:double-stranded DNA binding"/>
    <property type="evidence" value="ECO:0007669"/>
    <property type="project" value="InterPro"/>
</dbReference>
<protein>
    <submittedName>
        <fullName evidence="3">Similar to Saccharomyces cerevisiae YJR084W CSN12 Protein that forms a complex with Thp3p</fullName>
    </submittedName>
</protein>
<feature type="domain" description="PCI" evidence="2">
    <location>
        <begin position="309"/>
        <end position="415"/>
    </location>
</feature>
<dbReference type="InterPro" id="IPR000717">
    <property type="entry name" value="PCI_dom"/>
</dbReference>
<accession>A0A0J9XI29</accession>
<dbReference type="SMART" id="SM00753">
    <property type="entry name" value="PAM"/>
    <property type="match status" value="1"/>
</dbReference>
<gene>
    <name evidence="3" type="ORF">BN980_GECA18s02034g</name>
</gene>
<dbReference type="PANTHER" id="PTHR12732:SF0">
    <property type="entry name" value="PCI DOMAIN-CONTAINING PROTEIN 2"/>
    <property type="match status" value="1"/>
</dbReference>
<dbReference type="InterPro" id="IPR045114">
    <property type="entry name" value="Csn12-like"/>
</dbReference>
<name>A0A0J9XI29_GEOCN</name>
<evidence type="ECO:0000256" key="1">
    <source>
        <dbReference type="ARBA" id="ARBA00025771"/>
    </source>
</evidence>
<evidence type="ECO:0000259" key="2">
    <source>
        <dbReference type="Pfam" id="PF01399"/>
    </source>
</evidence>
<dbReference type="InterPro" id="IPR036388">
    <property type="entry name" value="WH-like_DNA-bd_sf"/>
</dbReference>
<dbReference type="Pfam" id="PF01399">
    <property type="entry name" value="PCI"/>
    <property type="match status" value="1"/>
</dbReference>
<dbReference type="GO" id="GO:0003723">
    <property type="term" value="F:RNA binding"/>
    <property type="evidence" value="ECO:0007669"/>
    <property type="project" value="InterPro"/>
</dbReference>
<comment type="caution">
    <text evidence="3">The sequence shown here is derived from an EMBL/GenBank/DDBJ whole genome shotgun (WGS) entry which is preliminary data.</text>
</comment>
<dbReference type="STRING" id="1173061.A0A0J9XI29"/>
<dbReference type="Gene3D" id="1.10.10.10">
    <property type="entry name" value="Winged helix-like DNA-binding domain superfamily/Winged helix DNA-binding domain"/>
    <property type="match status" value="1"/>
</dbReference>
<dbReference type="EMBL" id="CCBN010000018">
    <property type="protein sequence ID" value="CDO57080.1"/>
    <property type="molecule type" value="Genomic_DNA"/>
</dbReference>
<evidence type="ECO:0000313" key="3">
    <source>
        <dbReference type="EMBL" id="CDO57080.1"/>
    </source>
</evidence>
<evidence type="ECO:0000313" key="4">
    <source>
        <dbReference type="Proteomes" id="UP000242525"/>
    </source>
</evidence>